<evidence type="ECO:0000313" key="1">
    <source>
        <dbReference type="EMBL" id="KKT53167.1"/>
    </source>
</evidence>
<dbReference type="Gene3D" id="3.40.30.10">
    <property type="entry name" value="Glutaredoxin"/>
    <property type="match status" value="1"/>
</dbReference>
<dbReference type="PANTHER" id="PTHR34573:SF1">
    <property type="entry name" value="VITAMIN K EPOXIDE REDUCTASE DOMAIN-CONTAINING PROTEIN"/>
    <property type="match status" value="1"/>
</dbReference>
<accession>A0A0G1KAC1</accession>
<dbReference type="Proteomes" id="UP000034752">
    <property type="component" value="Unassembled WGS sequence"/>
</dbReference>
<dbReference type="PANTHER" id="PTHR34573">
    <property type="entry name" value="VKC DOMAIN-CONTAINING PROTEIN"/>
    <property type="match status" value="1"/>
</dbReference>
<dbReference type="AlphaFoldDB" id="A0A0G1KAC1"/>
<gene>
    <name evidence="1" type="ORF">VE96_C0002G0011</name>
</gene>
<reference evidence="1 2" key="1">
    <citation type="journal article" date="2015" name="Nature">
        <title>rRNA introns, odd ribosomes, and small enigmatic genomes across a large radiation of phyla.</title>
        <authorList>
            <person name="Brown C.T."/>
            <person name="Hug L.A."/>
            <person name="Thomas B.C."/>
            <person name="Sharon I."/>
            <person name="Castelle C.J."/>
            <person name="Singh A."/>
            <person name="Wilkins M.J."/>
            <person name="Williams K.H."/>
            <person name="Banfield J.F."/>
        </authorList>
    </citation>
    <scope>NUCLEOTIDE SEQUENCE [LARGE SCALE GENOMIC DNA]</scope>
</reference>
<organism evidence="1 2">
    <name type="scientific">candidate division Kazan bacterium GW2011_GWA1_44_22</name>
    <dbReference type="NCBI Taxonomy" id="1620410"/>
    <lineage>
        <taxon>Bacteria</taxon>
        <taxon>Bacteria division Kazan-3B-28</taxon>
    </lineage>
</organism>
<comment type="caution">
    <text evidence="1">The sequence shown here is derived from an EMBL/GenBank/DDBJ whole genome shotgun (WGS) entry which is preliminary data.</text>
</comment>
<evidence type="ECO:0000313" key="2">
    <source>
        <dbReference type="Proteomes" id="UP000034752"/>
    </source>
</evidence>
<name>A0A0G1KAC1_UNCK3</name>
<dbReference type="EMBL" id="LCIJ01000002">
    <property type="protein sequence ID" value="KKT53167.1"/>
    <property type="molecule type" value="Genomic_DNA"/>
</dbReference>
<protein>
    <submittedName>
        <fullName evidence="1">Vitamin K epoxide reductase</fullName>
    </submittedName>
</protein>
<dbReference type="InterPro" id="IPR036249">
    <property type="entry name" value="Thioredoxin-like_sf"/>
</dbReference>
<dbReference type="SUPFAM" id="SSF52833">
    <property type="entry name" value="Thioredoxin-like"/>
    <property type="match status" value="1"/>
</dbReference>
<sequence>MKDLLKNSSLAVVLVVLIVIWFVVYGTIKLPSTNNNPDTTAPTQASIAALADCLTTKGYKLYGAFWCSHCKQQKDLFGISVNKLNYIECSTPDGKNQLEVCARENIEAYPTWGLPDGTKQTGLMTLQQLANSSSCPLN</sequence>
<proteinExistence type="predicted"/>